<accession>A0ABU2HXQ0</accession>
<proteinExistence type="inferred from homology"/>
<dbReference type="PROSITE" id="PS50931">
    <property type="entry name" value="HTH_LYSR"/>
    <property type="match status" value="1"/>
</dbReference>
<evidence type="ECO:0000313" key="8">
    <source>
        <dbReference type="Proteomes" id="UP001269144"/>
    </source>
</evidence>
<dbReference type="InterPro" id="IPR000847">
    <property type="entry name" value="LysR_HTH_N"/>
</dbReference>
<dbReference type="SUPFAM" id="SSF46785">
    <property type="entry name" value="Winged helix' DNA-binding domain"/>
    <property type="match status" value="1"/>
</dbReference>
<dbReference type="Gene3D" id="1.10.10.10">
    <property type="entry name" value="Winged helix-like DNA-binding domain superfamily/Winged helix DNA-binding domain"/>
    <property type="match status" value="1"/>
</dbReference>
<dbReference type="PANTHER" id="PTHR30293:SF0">
    <property type="entry name" value="NITROGEN ASSIMILATION REGULATORY PROTEIN NAC"/>
    <property type="match status" value="1"/>
</dbReference>
<keyword evidence="8" id="KW-1185">Reference proteome</keyword>
<evidence type="ECO:0000256" key="4">
    <source>
        <dbReference type="ARBA" id="ARBA00023159"/>
    </source>
</evidence>
<evidence type="ECO:0000256" key="3">
    <source>
        <dbReference type="ARBA" id="ARBA00023125"/>
    </source>
</evidence>
<dbReference type="PRINTS" id="PR00039">
    <property type="entry name" value="HTHLYSR"/>
</dbReference>
<keyword evidence="2" id="KW-0805">Transcription regulation</keyword>
<dbReference type="Pfam" id="PF03466">
    <property type="entry name" value="LysR_substrate"/>
    <property type="match status" value="1"/>
</dbReference>
<dbReference type="InterPro" id="IPR005119">
    <property type="entry name" value="LysR_subst-bd"/>
</dbReference>
<evidence type="ECO:0000313" key="7">
    <source>
        <dbReference type="EMBL" id="MDS9469828.1"/>
    </source>
</evidence>
<dbReference type="RefSeq" id="WP_311162575.1">
    <property type="nucleotide sequence ID" value="NZ_JAVQLW010000004.1"/>
</dbReference>
<evidence type="ECO:0000256" key="5">
    <source>
        <dbReference type="ARBA" id="ARBA00023163"/>
    </source>
</evidence>
<evidence type="ECO:0000256" key="2">
    <source>
        <dbReference type="ARBA" id="ARBA00023015"/>
    </source>
</evidence>
<evidence type="ECO:0000256" key="1">
    <source>
        <dbReference type="ARBA" id="ARBA00009437"/>
    </source>
</evidence>
<dbReference type="Pfam" id="PF00126">
    <property type="entry name" value="HTH_1"/>
    <property type="match status" value="1"/>
</dbReference>
<dbReference type="Proteomes" id="UP001269144">
    <property type="component" value="Unassembled WGS sequence"/>
</dbReference>
<keyword evidence="3" id="KW-0238">DNA-binding</keyword>
<keyword evidence="4" id="KW-0010">Activator</keyword>
<organism evidence="7 8">
    <name type="scientific">Paracoccus aurantius</name>
    <dbReference type="NCBI Taxonomy" id="3073814"/>
    <lineage>
        <taxon>Bacteria</taxon>
        <taxon>Pseudomonadati</taxon>
        <taxon>Pseudomonadota</taxon>
        <taxon>Alphaproteobacteria</taxon>
        <taxon>Rhodobacterales</taxon>
        <taxon>Paracoccaceae</taxon>
        <taxon>Paracoccus</taxon>
    </lineage>
</organism>
<dbReference type="Gene3D" id="3.40.190.290">
    <property type="match status" value="1"/>
</dbReference>
<evidence type="ECO:0000259" key="6">
    <source>
        <dbReference type="PROSITE" id="PS50931"/>
    </source>
</evidence>
<dbReference type="EMBL" id="JAVQLW010000004">
    <property type="protein sequence ID" value="MDS9469828.1"/>
    <property type="molecule type" value="Genomic_DNA"/>
</dbReference>
<gene>
    <name evidence="7" type="ORF">RGQ15_19910</name>
</gene>
<comment type="caution">
    <text evidence="7">The sequence shown here is derived from an EMBL/GenBank/DDBJ whole genome shotgun (WGS) entry which is preliminary data.</text>
</comment>
<reference evidence="8" key="1">
    <citation type="submission" date="2023-07" db="EMBL/GenBank/DDBJ databases">
        <title>Paracoccus sp. MBLB3053 whole genome sequence.</title>
        <authorList>
            <person name="Hwang C.Y."/>
            <person name="Cho E.-S."/>
            <person name="Seo M.-J."/>
        </authorList>
    </citation>
    <scope>NUCLEOTIDE SEQUENCE [LARGE SCALE GENOMIC DNA]</scope>
    <source>
        <strain evidence="8">MBLB3053</strain>
    </source>
</reference>
<comment type="similarity">
    <text evidence="1">Belongs to the LysR transcriptional regulatory family.</text>
</comment>
<dbReference type="PANTHER" id="PTHR30293">
    <property type="entry name" value="TRANSCRIPTIONAL REGULATORY PROTEIN NAC-RELATED"/>
    <property type="match status" value="1"/>
</dbReference>
<name>A0ABU2HXQ0_9RHOB</name>
<protein>
    <submittedName>
        <fullName evidence="7">LysR substrate-binding domain-containing protein</fullName>
    </submittedName>
</protein>
<dbReference type="SUPFAM" id="SSF53850">
    <property type="entry name" value="Periplasmic binding protein-like II"/>
    <property type="match status" value="1"/>
</dbReference>
<keyword evidence="5" id="KW-0804">Transcription</keyword>
<feature type="domain" description="HTH lysR-type" evidence="6">
    <location>
        <begin position="1"/>
        <end position="58"/>
    </location>
</feature>
<dbReference type="InterPro" id="IPR036390">
    <property type="entry name" value="WH_DNA-bd_sf"/>
</dbReference>
<sequence length="318" mass="35361">MDVKQLKYFVAIVDCGGFSQASRQLNIAQPALSQQISRLEYEVGAPLFLRSSRGVTPTPKGLTLHRHAKFILRQIEQALLLTREAETQISGRVTLGLPPTTSAQIGVQLVERLNRRFPGIVLNLVEGLSGNLRALAMAGDLDLTVLFTPSAVPNWDATEFLREELFLVYPVERNLFPASQSAVTIRDLLEVPLILPSPQHGLRRRVDLEFERLNLTCAPMAEIDSLSILMQSLLRGMGATVKPMAAVNVHGPALSSQWRCLPFDKVSMTRINFLYAPRPETISPPVQAVHDELLALIRDEVRKGHWRGVTWIGPEVPE</sequence>
<dbReference type="InterPro" id="IPR036388">
    <property type="entry name" value="WH-like_DNA-bd_sf"/>
</dbReference>